<evidence type="ECO:0000313" key="8">
    <source>
        <dbReference type="Proteomes" id="UP000434044"/>
    </source>
</evidence>
<dbReference type="AlphaFoldDB" id="A0A6N8EAP4"/>
<protein>
    <submittedName>
        <fullName evidence="7">MFS transporter</fullName>
    </submittedName>
</protein>
<evidence type="ECO:0000256" key="2">
    <source>
        <dbReference type="ARBA" id="ARBA00022692"/>
    </source>
</evidence>
<dbReference type="EMBL" id="WNKT01000001">
    <property type="protein sequence ID" value="MTW19706.1"/>
    <property type="molecule type" value="Genomic_DNA"/>
</dbReference>
<name>A0A6N8EAP4_9GAMM</name>
<feature type="transmembrane region" description="Helical" evidence="5">
    <location>
        <begin position="93"/>
        <end position="112"/>
    </location>
</feature>
<reference evidence="7 8" key="1">
    <citation type="submission" date="2019-11" db="EMBL/GenBank/DDBJ databases">
        <title>Whole-genome sequence of the anaerobic purple sulfur bacterium Allochromatium palmeri DSM 15591.</title>
        <authorList>
            <person name="Kyndt J.A."/>
            <person name="Meyer T.E."/>
        </authorList>
    </citation>
    <scope>NUCLEOTIDE SEQUENCE [LARGE SCALE GENOMIC DNA]</scope>
    <source>
        <strain evidence="7 8">DSM 15591</strain>
    </source>
</reference>
<feature type="transmembrane region" description="Helical" evidence="5">
    <location>
        <begin position="118"/>
        <end position="140"/>
    </location>
</feature>
<evidence type="ECO:0000256" key="1">
    <source>
        <dbReference type="ARBA" id="ARBA00004141"/>
    </source>
</evidence>
<dbReference type="PROSITE" id="PS50850">
    <property type="entry name" value="MFS"/>
    <property type="match status" value="1"/>
</dbReference>
<evidence type="ECO:0000256" key="3">
    <source>
        <dbReference type="ARBA" id="ARBA00022989"/>
    </source>
</evidence>
<feature type="transmembrane region" description="Helical" evidence="5">
    <location>
        <begin position="68"/>
        <end position="86"/>
    </location>
</feature>
<keyword evidence="2 5" id="KW-0812">Transmembrane</keyword>
<evidence type="ECO:0000256" key="5">
    <source>
        <dbReference type="SAM" id="Phobius"/>
    </source>
</evidence>
<accession>A0A6N8EAP4</accession>
<dbReference type="Proteomes" id="UP000434044">
    <property type="component" value="Unassembled WGS sequence"/>
</dbReference>
<dbReference type="PROSITE" id="PS00216">
    <property type="entry name" value="SUGAR_TRANSPORT_1"/>
    <property type="match status" value="1"/>
</dbReference>
<feature type="transmembrane region" description="Helical" evidence="5">
    <location>
        <begin position="27"/>
        <end position="48"/>
    </location>
</feature>
<feature type="transmembrane region" description="Helical" evidence="5">
    <location>
        <begin position="285"/>
        <end position="305"/>
    </location>
</feature>
<proteinExistence type="predicted"/>
<gene>
    <name evidence="7" type="ORF">GJ668_01195</name>
</gene>
<dbReference type="InterPro" id="IPR011701">
    <property type="entry name" value="MFS"/>
</dbReference>
<dbReference type="GO" id="GO:0022857">
    <property type="term" value="F:transmembrane transporter activity"/>
    <property type="evidence" value="ECO:0007669"/>
    <property type="project" value="InterPro"/>
</dbReference>
<dbReference type="SUPFAM" id="SSF103473">
    <property type="entry name" value="MFS general substrate transporter"/>
    <property type="match status" value="1"/>
</dbReference>
<organism evidence="7 8">
    <name type="scientific">Allochromatium palmeri</name>
    <dbReference type="NCBI Taxonomy" id="231048"/>
    <lineage>
        <taxon>Bacteria</taxon>
        <taxon>Pseudomonadati</taxon>
        <taxon>Pseudomonadota</taxon>
        <taxon>Gammaproteobacteria</taxon>
        <taxon>Chromatiales</taxon>
        <taxon>Chromatiaceae</taxon>
        <taxon>Allochromatium</taxon>
    </lineage>
</organism>
<evidence type="ECO:0000313" key="7">
    <source>
        <dbReference type="EMBL" id="MTW19706.1"/>
    </source>
</evidence>
<keyword evidence="8" id="KW-1185">Reference proteome</keyword>
<feature type="transmembrane region" description="Helical" evidence="5">
    <location>
        <begin position="377"/>
        <end position="397"/>
    </location>
</feature>
<comment type="caution">
    <text evidence="7">The sequence shown here is derived from an EMBL/GenBank/DDBJ whole genome shotgun (WGS) entry which is preliminary data.</text>
</comment>
<dbReference type="Gene3D" id="1.20.1250.20">
    <property type="entry name" value="MFS general substrate transporter like domains"/>
    <property type="match status" value="1"/>
</dbReference>
<evidence type="ECO:0000259" key="6">
    <source>
        <dbReference type="PROSITE" id="PS50850"/>
    </source>
</evidence>
<sequence>MSDLDRLYRLGPIHLAPSVTRWQAATLLFGAFFSIGLMTFIAIGQTYILNEHLGIPTDEQGTISGDLVFWTEIITLALFIPAGILVDRVGRRLIFAIGFLLLAVTYVLYPMAGSVDDLYLYRIVYALGVVTVATALSTVMADYPAERSRGKLVATVGVLSGLGIVVINQFFGGLPKTLIADGLDGVTAGYVTHYIVAGVAVVVAVFVWLGLQKGTPMRHEERPAVRELFVSGFAQARNPRILLAYLAAFIARGDQSVNATFLILWGTTAGLAAGMDTAEAIKNGTIIFVMAQVAALVWAPIMGPFMDRMDRVTGLALSMALAAIGNLAVIWLVDPRPGSGWIFFVLLGIGQISVYLASQSLVGQEAPLNKRGSVMGAFNVAGAIGILIITVIGGRLFDGVAPYAPFVLVGCINVLLFVLCVAVRLSGPAKPAVALEKV</sequence>
<feature type="transmembrane region" description="Helical" evidence="5">
    <location>
        <begin position="191"/>
        <end position="211"/>
    </location>
</feature>
<feature type="transmembrane region" description="Helical" evidence="5">
    <location>
        <begin position="312"/>
        <end position="333"/>
    </location>
</feature>
<dbReference type="OrthoDB" id="9764259at2"/>
<keyword evidence="4 5" id="KW-0472">Membrane</keyword>
<feature type="transmembrane region" description="Helical" evidence="5">
    <location>
        <begin position="339"/>
        <end position="357"/>
    </location>
</feature>
<dbReference type="InterPro" id="IPR036259">
    <property type="entry name" value="MFS_trans_sf"/>
</dbReference>
<feature type="transmembrane region" description="Helical" evidence="5">
    <location>
        <begin position="403"/>
        <end position="423"/>
    </location>
</feature>
<dbReference type="GO" id="GO:0016020">
    <property type="term" value="C:membrane"/>
    <property type="evidence" value="ECO:0007669"/>
    <property type="project" value="UniProtKB-SubCell"/>
</dbReference>
<dbReference type="PANTHER" id="PTHR23524:SF1">
    <property type="entry name" value="MRH DOMAIN-CONTAINING PROTEIN-RELATED"/>
    <property type="match status" value="1"/>
</dbReference>
<keyword evidence="3 5" id="KW-1133">Transmembrane helix</keyword>
<evidence type="ECO:0000256" key="4">
    <source>
        <dbReference type="ARBA" id="ARBA00023136"/>
    </source>
</evidence>
<dbReference type="RefSeq" id="WP_155448274.1">
    <property type="nucleotide sequence ID" value="NZ_WNKT01000001.1"/>
</dbReference>
<dbReference type="PANTHER" id="PTHR23524">
    <property type="entry name" value="TRANSPORTER, PUTATIVE (AFU_ORTHOLOGUE AFUA_8G04850)-RELATED"/>
    <property type="match status" value="1"/>
</dbReference>
<dbReference type="Pfam" id="PF07690">
    <property type="entry name" value="MFS_1"/>
    <property type="match status" value="1"/>
</dbReference>
<comment type="subcellular location">
    <subcellularLocation>
        <location evidence="1">Membrane</location>
        <topology evidence="1">Multi-pass membrane protein</topology>
    </subcellularLocation>
</comment>
<feature type="transmembrane region" description="Helical" evidence="5">
    <location>
        <begin position="152"/>
        <end position="171"/>
    </location>
</feature>
<dbReference type="InterPro" id="IPR020846">
    <property type="entry name" value="MFS_dom"/>
</dbReference>
<feature type="domain" description="Major facilitator superfamily (MFS) profile" evidence="6">
    <location>
        <begin position="24"/>
        <end position="428"/>
    </location>
</feature>
<dbReference type="InterPro" id="IPR005829">
    <property type="entry name" value="Sugar_transporter_CS"/>
</dbReference>